<dbReference type="InterPro" id="IPR001680">
    <property type="entry name" value="WD40_rpt"/>
</dbReference>
<keyword evidence="4" id="KW-0677">Repeat</keyword>
<dbReference type="GO" id="GO:0005858">
    <property type="term" value="C:axonemal dynein complex"/>
    <property type="evidence" value="ECO:0007669"/>
    <property type="project" value="TreeGrafter"/>
</dbReference>
<dbReference type="GO" id="GO:0045504">
    <property type="term" value="F:dynein heavy chain binding"/>
    <property type="evidence" value="ECO:0007669"/>
    <property type="project" value="TreeGrafter"/>
</dbReference>
<organism evidence="13 14">
    <name type="scientific">Sitophilus oryzae</name>
    <name type="common">Rice weevil</name>
    <name type="synonym">Curculio oryzae</name>
    <dbReference type="NCBI Taxonomy" id="7048"/>
    <lineage>
        <taxon>Eukaryota</taxon>
        <taxon>Metazoa</taxon>
        <taxon>Ecdysozoa</taxon>
        <taxon>Arthropoda</taxon>
        <taxon>Hexapoda</taxon>
        <taxon>Insecta</taxon>
        <taxon>Pterygota</taxon>
        <taxon>Neoptera</taxon>
        <taxon>Endopterygota</taxon>
        <taxon>Coleoptera</taxon>
        <taxon>Polyphaga</taxon>
        <taxon>Cucujiformia</taxon>
        <taxon>Curculionidae</taxon>
        <taxon>Dryophthorinae</taxon>
        <taxon>Sitophilus</taxon>
    </lineage>
</organism>
<proteinExistence type="predicted"/>
<dbReference type="GO" id="GO:0003341">
    <property type="term" value="P:cilium movement"/>
    <property type="evidence" value="ECO:0007669"/>
    <property type="project" value="TreeGrafter"/>
</dbReference>
<dbReference type="GeneID" id="115886631"/>
<dbReference type="GO" id="GO:0045503">
    <property type="term" value="F:dynein light chain binding"/>
    <property type="evidence" value="ECO:0007669"/>
    <property type="project" value="TreeGrafter"/>
</dbReference>
<dbReference type="PANTHER" id="PTHR12442">
    <property type="entry name" value="DYNEIN INTERMEDIATE CHAIN"/>
    <property type="match status" value="1"/>
</dbReference>
<evidence type="ECO:0000256" key="11">
    <source>
        <dbReference type="ARBA" id="ARBA00041557"/>
    </source>
</evidence>
<evidence type="ECO:0000256" key="5">
    <source>
        <dbReference type="ARBA" id="ARBA00022846"/>
    </source>
</evidence>
<dbReference type="Pfam" id="PF00400">
    <property type="entry name" value="WD40"/>
    <property type="match status" value="1"/>
</dbReference>
<dbReference type="InterPro" id="IPR036322">
    <property type="entry name" value="WD40_repeat_dom_sf"/>
</dbReference>
<keyword evidence="5" id="KW-0282">Flagellum</keyword>
<feature type="region of interest" description="Disordered" evidence="12">
    <location>
        <begin position="118"/>
        <end position="140"/>
    </location>
</feature>
<dbReference type="KEGG" id="soy:115886631"/>
<evidence type="ECO:0000256" key="4">
    <source>
        <dbReference type="ARBA" id="ARBA00022737"/>
    </source>
</evidence>
<reference evidence="14" key="1">
    <citation type="submission" date="2025-08" db="UniProtKB">
        <authorList>
            <consortium name="RefSeq"/>
        </authorList>
    </citation>
    <scope>IDENTIFICATION</scope>
    <source>
        <tissue evidence="14">Gonads</tissue>
    </source>
</reference>
<evidence type="ECO:0000256" key="3">
    <source>
        <dbReference type="ARBA" id="ARBA00022574"/>
    </source>
</evidence>
<evidence type="ECO:0000313" key="13">
    <source>
        <dbReference type="Proteomes" id="UP000504635"/>
    </source>
</evidence>
<evidence type="ECO:0000256" key="9">
    <source>
        <dbReference type="ARBA" id="ARBA00024190"/>
    </source>
</evidence>
<keyword evidence="2" id="KW-0963">Cytoplasm</keyword>
<evidence type="ECO:0000256" key="7">
    <source>
        <dbReference type="ARBA" id="ARBA00023212"/>
    </source>
</evidence>
<sequence>MTETKDTFQLTRKPLPTIRPKTILRSKSVAVNVIYEGKNVTPRHLNPNIYSMGKERQITVYDESSLSGKASGTVVTLPSDTTKTSLRFKTEMQTGTTFQGSIFHGTYGFLEQLAQADLTESTGQPSTRTESDVFPSSVSLSDKMQRTPAHVSLVLSETDTFMILDMPSCTAVKDSEEGILVDEKNKEYEFLTEGKGRNRKVVNAEAQTVQILKKSRNTLAEVVKTHDRHAFASNWEMYDTYHDNVNAVSDESEDSDKSEEFDFNVDLKETTGSVDSFRMSTEEKQLLRLMKNPRFQEAVCVIERLLANNCYNEQQKRFRGLSDPDDFREDIEYKYRLNLLWTFANSSTTGRCVTCLEWNPTHEDLLAVGYGKFYFADICTGMVMVWNIKNPVQPERVYEFADPVTTLSFSKRNPNLLAVGFYNGHVIVINVSNRELQIVSENTPSFEAVWCVVWRISFDESREKEQVCASSDDGRVIFYTVENTLELQTQQMMRVAKADGKLKGYNSMRKCSNLSIPVSRYAGARFIRWHPVDPNIYLVGTNEGVVHKCSTNYLNQHLDLFLTHDGPINELKYSPFTDKIYASCGDDWHLRIWAEGISEPLHELFVSMLSVQAMDWSPTHSTILATVYGKTILLWDFQRKVWKPQSETQSPSNSRNTIVQFTRSGRCLVVGDVEGNVHVFSLEDMPFPAFFQENLLFEALQKSLTTHPDLVDKLKKLRKSGTTGSVDDKHKS</sequence>
<comment type="subcellular location">
    <subcellularLocation>
        <location evidence="1">Cytoplasm</location>
        <location evidence="1">Cytoskeleton</location>
        <location evidence="1">Flagellum axoneme</location>
    </subcellularLocation>
    <subcellularLocation>
        <location evidence="9">Dynein axonemal particle</location>
    </subcellularLocation>
</comment>
<evidence type="ECO:0000256" key="1">
    <source>
        <dbReference type="ARBA" id="ARBA00004611"/>
    </source>
</evidence>
<accession>A0A6J2YCX8</accession>
<name>A0A6J2YCX8_SITOR</name>
<dbReference type="PANTHER" id="PTHR12442:SF12">
    <property type="entry name" value="DYNEIN AXONEMAL INTERMEDIATE CHAIN 4"/>
    <property type="match status" value="1"/>
</dbReference>
<dbReference type="RefSeq" id="XP_030761738.1">
    <property type="nucleotide sequence ID" value="XM_030905878.1"/>
</dbReference>
<dbReference type="SMART" id="SM00320">
    <property type="entry name" value="WD40"/>
    <property type="match status" value="6"/>
</dbReference>
<gene>
    <name evidence="14" type="primary">LOC115886631</name>
</gene>
<keyword evidence="3" id="KW-0853">WD repeat</keyword>
<dbReference type="InterPro" id="IPR050687">
    <property type="entry name" value="Dynein_IC"/>
</dbReference>
<dbReference type="OrthoDB" id="10259804at2759"/>
<keyword evidence="13" id="KW-1185">Reference proteome</keyword>
<dbReference type="Gene3D" id="2.130.10.10">
    <property type="entry name" value="YVTN repeat-like/Quinoprotein amine dehydrogenase"/>
    <property type="match status" value="2"/>
</dbReference>
<evidence type="ECO:0000256" key="6">
    <source>
        <dbReference type="ARBA" id="ARBA00023069"/>
    </source>
</evidence>
<dbReference type="SUPFAM" id="SSF50978">
    <property type="entry name" value="WD40 repeat-like"/>
    <property type="match status" value="1"/>
</dbReference>
<dbReference type="GO" id="GO:0120293">
    <property type="term" value="C:dynein axonemal particle"/>
    <property type="evidence" value="ECO:0007669"/>
    <property type="project" value="UniProtKB-SubCell"/>
</dbReference>
<dbReference type="InterPro" id="IPR015943">
    <property type="entry name" value="WD40/YVTN_repeat-like_dom_sf"/>
</dbReference>
<evidence type="ECO:0000256" key="10">
    <source>
        <dbReference type="ARBA" id="ARBA00040002"/>
    </source>
</evidence>
<dbReference type="InParanoid" id="A0A6J2YCX8"/>
<keyword evidence="8" id="KW-0966">Cell projection</keyword>
<evidence type="ECO:0000256" key="8">
    <source>
        <dbReference type="ARBA" id="ARBA00023273"/>
    </source>
</evidence>
<dbReference type="Proteomes" id="UP000504635">
    <property type="component" value="Unplaced"/>
</dbReference>
<evidence type="ECO:0000313" key="14">
    <source>
        <dbReference type="RefSeq" id="XP_030761738.1"/>
    </source>
</evidence>
<protein>
    <recommendedName>
        <fullName evidence="10">Dynein axonemal intermediate chain 4</fullName>
    </recommendedName>
    <alternativeName>
        <fullName evidence="11">WD repeat-containing protein 78</fullName>
    </alternativeName>
</protein>
<evidence type="ECO:0000256" key="2">
    <source>
        <dbReference type="ARBA" id="ARBA00022490"/>
    </source>
</evidence>
<evidence type="ECO:0000256" key="12">
    <source>
        <dbReference type="SAM" id="MobiDB-lite"/>
    </source>
</evidence>
<keyword evidence="6" id="KW-0969">Cilium</keyword>
<keyword evidence="7" id="KW-0206">Cytoskeleton</keyword>
<dbReference type="AlphaFoldDB" id="A0A6J2YCX8"/>
<dbReference type="FunCoup" id="A0A6J2YCX8">
    <property type="interactions" value="25"/>
</dbReference>